<dbReference type="InterPro" id="IPR035906">
    <property type="entry name" value="MetI-like_sf"/>
</dbReference>
<dbReference type="SUPFAM" id="SSF161098">
    <property type="entry name" value="MetI-like"/>
    <property type="match status" value="1"/>
</dbReference>
<dbReference type="AlphaFoldDB" id="A0A386Z9L1"/>
<dbReference type="PROSITE" id="PS50928">
    <property type="entry name" value="ABC_TM1"/>
    <property type="match status" value="1"/>
</dbReference>
<accession>A0A386Z9L1</accession>
<dbReference type="GO" id="GO:0005886">
    <property type="term" value="C:plasma membrane"/>
    <property type="evidence" value="ECO:0007669"/>
    <property type="project" value="UniProtKB-SubCell"/>
</dbReference>
<feature type="transmembrane region" description="Helical" evidence="7">
    <location>
        <begin position="244"/>
        <end position="265"/>
    </location>
</feature>
<evidence type="ECO:0000256" key="3">
    <source>
        <dbReference type="ARBA" id="ARBA00022475"/>
    </source>
</evidence>
<comment type="subcellular location">
    <subcellularLocation>
        <location evidence="1 7">Cell membrane</location>
        <topology evidence="1 7">Multi-pass membrane protein</topology>
    </subcellularLocation>
</comment>
<feature type="transmembrane region" description="Helical" evidence="7">
    <location>
        <begin position="81"/>
        <end position="105"/>
    </location>
</feature>
<protein>
    <submittedName>
        <fullName evidence="9">Carbohydrate ABC transporter permease</fullName>
    </submittedName>
</protein>
<evidence type="ECO:0000256" key="7">
    <source>
        <dbReference type="RuleBase" id="RU363032"/>
    </source>
</evidence>
<keyword evidence="10" id="KW-1185">Reference proteome</keyword>
<name>A0A386Z9L1_9NOCA</name>
<comment type="similarity">
    <text evidence="7">Belongs to the binding-protein-dependent transport system permease family.</text>
</comment>
<dbReference type="EMBL" id="CP032568">
    <property type="protein sequence ID" value="AYF73794.1"/>
    <property type="molecule type" value="Genomic_DNA"/>
</dbReference>
<dbReference type="Proteomes" id="UP000267164">
    <property type="component" value="Chromosome"/>
</dbReference>
<evidence type="ECO:0000313" key="9">
    <source>
        <dbReference type="EMBL" id="AYF73794.1"/>
    </source>
</evidence>
<organism evidence="9 10">
    <name type="scientific">Nocardia yunnanensis</name>
    <dbReference type="NCBI Taxonomy" id="2382165"/>
    <lineage>
        <taxon>Bacteria</taxon>
        <taxon>Bacillati</taxon>
        <taxon>Actinomycetota</taxon>
        <taxon>Actinomycetes</taxon>
        <taxon>Mycobacteriales</taxon>
        <taxon>Nocardiaceae</taxon>
        <taxon>Nocardia</taxon>
    </lineage>
</organism>
<keyword evidence="3" id="KW-1003">Cell membrane</keyword>
<proteinExistence type="inferred from homology"/>
<dbReference type="GO" id="GO:0055085">
    <property type="term" value="P:transmembrane transport"/>
    <property type="evidence" value="ECO:0007669"/>
    <property type="project" value="InterPro"/>
</dbReference>
<evidence type="ECO:0000313" key="10">
    <source>
        <dbReference type="Proteomes" id="UP000267164"/>
    </source>
</evidence>
<dbReference type="Pfam" id="PF00528">
    <property type="entry name" value="BPD_transp_1"/>
    <property type="match status" value="1"/>
</dbReference>
<feature type="transmembrane region" description="Helical" evidence="7">
    <location>
        <begin position="21"/>
        <end position="39"/>
    </location>
</feature>
<evidence type="ECO:0000259" key="8">
    <source>
        <dbReference type="PROSITE" id="PS50928"/>
    </source>
</evidence>
<evidence type="ECO:0000256" key="1">
    <source>
        <dbReference type="ARBA" id="ARBA00004651"/>
    </source>
</evidence>
<evidence type="ECO:0000256" key="6">
    <source>
        <dbReference type="ARBA" id="ARBA00023136"/>
    </source>
</evidence>
<dbReference type="InterPro" id="IPR000515">
    <property type="entry name" value="MetI-like"/>
</dbReference>
<keyword evidence="5 7" id="KW-1133">Transmembrane helix</keyword>
<feature type="domain" description="ABC transmembrane type-1" evidence="8">
    <location>
        <begin position="77"/>
        <end position="265"/>
    </location>
</feature>
<evidence type="ECO:0000256" key="5">
    <source>
        <dbReference type="ARBA" id="ARBA00022989"/>
    </source>
</evidence>
<dbReference type="PANTHER" id="PTHR43744:SF12">
    <property type="entry name" value="ABC TRANSPORTER PERMEASE PROTEIN MG189-RELATED"/>
    <property type="match status" value="1"/>
</dbReference>
<dbReference type="Gene3D" id="1.10.3720.10">
    <property type="entry name" value="MetI-like"/>
    <property type="match status" value="1"/>
</dbReference>
<keyword evidence="2 7" id="KW-0813">Transport</keyword>
<keyword evidence="4 7" id="KW-0812">Transmembrane</keyword>
<dbReference type="RefSeq" id="WP_120735720.1">
    <property type="nucleotide sequence ID" value="NZ_CP032568.1"/>
</dbReference>
<dbReference type="PANTHER" id="PTHR43744">
    <property type="entry name" value="ABC TRANSPORTER PERMEASE PROTEIN MG189-RELATED-RELATED"/>
    <property type="match status" value="1"/>
</dbReference>
<reference evidence="9 10" key="1">
    <citation type="submission" date="2018-09" db="EMBL/GenBank/DDBJ databases">
        <title>Nocardia yunnanensis sp. nov., an actinomycete isolated from a soil sample.</title>
        <authorList>
            <person name="Zhang J."/>
        </authorList>
    </citation>
    <scope>NUCLEOTIDE SEQUENCE [LARGE SCALE GENOMIC DNA]</scope>
    <source>
        <strain evidence="9 10">CFHS0054</strain>
    </source>
</reference>
<feature type="transmembrane region" description="Helical" evidence="7">
    <location>
        <begin position="187"/>
        <end position="209"/>
    </location>
</feature>
<dbReference type="KEGG" id="nyu:D7D52_07890"/>
<keyword evidence="6 7" id="KW-0472">Membrane</keyword>
<feature type="transmembrane region" description="Helical" evidence="7">
    <location>
        <begin position="141"/>
        <end position="162"/>
    </location>
</feature>
<evidence type="ECO:0000256" key="4">
    <source>
        <dbReference type="ARBA" id="ARBA00022692"/>
    </source>
</evidence>
<sequence length="279" mass="30556">MTEPSITDASVPDRLRAAGGHVLLAGTAVVCVFPIYWLFATALRRPEDVTSLSPLPWPLSLSNFSLAAHELNIPRLIVNTFVVATLSAAGQLLIALLAAYAFGLYTFRFQRLLYLAFVGTWLVPFQVSMLPNYILLTRLGLLDTLIGTVLPTLCSALAVLLLRQHLAAFPKELVAAARIDGRSSWSILWTVVVPNLRPALAALGILLFINAWNEYFWPAVVLRRSNAVLQLGLRSFMGTEGDQWGPLMAVAGLACLPVLLLYLVLQRHIVNAFVRSGLK</sequence>
<gene>
    <name evidence="9" type="ORF">D7D52_07890</name>
</gene>
<evidence type="ECO:0000256" key="2">
    <source>
        <dbReference type="ARBA" id="ARBA00022448"/>
    </source>
</evidence>
<dbReference type="OrthoDB" id="2063054at2"/>
<feature type="transmembrane region" description="Helical" evidence="7">
    <location>
        <begin position="112"/>
        <end position="135"/>
    </location>
</feature>
<dbReference type="CDD" id="cd06261">
    <property type="entry name" value="TM_PBP2"/>
    <property type="match status" value="1"/>
</dbReference>